<name>A0A8J7HZ26_9NOST</name>
<dbReference type="EMBL" id="JAECZC010000055">
    <property type="protein sequence ID" value="MBH8564924.1"/>
    <property type="molecule type" value="Genomic_DNA"/>
</dbReference>
<organism evidence="1 2">
    <name type="scientific">Amazonocrinis nigriterrae CENA67</name>
    <dbReference type="NCBI Taxonomy" id="2794033"/>
    <lineage>
        <taxon>Bacteria</taxon>
        <taxon>Bacillati</taxon>
        <taxon>Cyanobacteriota</taxon>
        <taxon>Cyanophyceae</taxon>
        <taxon>Nostocales</taxon>
        <taxon>Nostocaceae</taxon>
        <taxon>Amazonocrinis</taxon>
        <taxon>Amazonocrinis nigriterrae</taxon>
    </lineage>
</organism>
<comment type="caution">
    <text evidence="1">The sequence shown here is derived from an EMBL/GenBank/DDBJ whole genome shotgun (WGS) entry which is preliminary data.</text>
</comment>
<reference evidence="1 2" key="1">
    <citation type="journal article" date="2021" name="Int. J. Syst. Evol. Microbiol.">
        <title>Amazonocrinis nigriterrae gen. nov., sp. nov., Atlanticothrix silvestris gen. nov., sp. nov. and Dendronalium phyllosphericum gen. nov., sp. nov., nostocacean cyanobacteria from Brazilian environments.</title>
        <authorList>
            <person name="Alvarenga D.O."/>
            <person name="Andreote A.P.D."/>
            <person name="Branco L.H.Z."/>
            <person name="Delbaje E."/>
            <person name="Cruz R.B."/>
            <person name="Varani A.M."/>
            <person name="Fiore M.F."/>
        </authorList>
    </citation>
    <scope>NUCLEOTIDE SEQUENCE [LARGE SCALE GENOMIC DNA]</scope>
    <source>
        <strain evidence="1 2">CENA67</strain>
    </source>
</reference>
<dbReference type="AlphaFoldDB" id="A0A8J7HZ26"/>
<protein>
    <submittedName>
        <fullName evidence="1">Uncharacterized protein</fullName>
    </submittedName>
</protein>
<evidence type="ECO:0000313" key="2">
    <source>
        <dbReference type="Proteomes" id="UP000632766"/>
    </source>
</evidence>
<sequence length="66" mass="7864">MTVDCWLLKVSSKQLQWDIFYFSVLEYSTRQKYGRNTLREAAHVYKIALDAQIIKSLDLMICAKRY</sequence>
<evidence type="ECO:0000313" key="1">
    <source>
        <dbReference type="EMBL" id="MBH8564924.1"/>
    </source>
</evidence>
<accession>A0A8J7HZ26</accession>
<proteinExistence type="predicted"/>
<dbReference type="Proteomes" id="UP000632766">
    <property type="component" value="Unassembled WGS sequence"/>
</dbReference>
<keyword evidence="2" id="KW-1185">Reference proteome</keyword>
<dbReference type="RefSeq" id="WP_214662703.1">
    <property type="nucleotide sequence ID" value="NZ_JAECZC010000055.1"/>
</dbReference>
<gene>
    <name evidence="1" type="ORF">I8748_22525</name>
</gene>